<evidence type="ECO:0008006" key="13">
    <source>
        <dbReference type="Google" id="ProtNLM"/>
    </source>
</evidence>
<protein>
    <recommendedName>
        <fullName evidence="13">RIB43A-like with coiled-coils protein 2</fullName>
    </recommendedName>
</protein>
<keyword evidence="6" id="KW-0969">Cilium</keyword>
<comment type="similarity">
    <text evidence="2">Belongs to the RIB43A family.</text>
</comment>
<accession>A0A7S2PDJ7</accession>
<dbReference type="Pfam" id="PF05914">
    <property type="entry name" value="RIB43A"/>
    <property type="match status" value="1"/>
</dbReference>
<evidence type="ECO:0000256" key="5">
    <source>
        <dbReference type="ARBA" id="ARBA00023054"/>
    </source>
</evidence>
<keyword evidence="3" id="KW-0963">Cytoplasm</keyword>
<proteinExistence type="inferred from homology"/>
<keyword evidence="7" id="KW-0206">Cytoskeleton</keyword>
<feature type="coiled-coil region" evidence="10">
    <location>
        <begin position="193"/>
        <end position="222"/>
    </location>
</feature>
<feature type="region of interest" description="Disordered" evidence="11">
    <location>
        <begin position="310"/>
        <end position="346"/>
    </location>
</feature>
<dbReference type="EMBL" id="HBGY01021160">
    <property type="protein sequence ID" value="CAD9590759.1"/>
    <property type="molecule type" value="Transcribed_RNA"/>
</dbReference>
<name>A0A7S2PDJ7_9STRA</name>
<dbReference type="PANTHER" id="PTHR14517">
    <property type="entry name" value="RIB43A-RELATED"/>
    <property type="match status" value="1"/>
</dbReference>
<evidence type="ECO:0000256" key="4">
    <source>
        <dbReference type="ARBA" id="ARBA00022846"/>
    </source>
</evidence>
<evidence type="ECO:0000256" key="10">
    <source>
        <dbReference type="SAM" id="Coils"/>
    </source>
</evidence>
<comment type="subcellular location">
    <subcellularLocation>
        <location evidence="1">Cytoplasm</location>
        <location evidence="1">Cytoskeleton</location>
        <location evidence="1">Flagellum axoneme</location>
    </subcellularLocation>
</comment>
<dbReference type="InterPro" id="IPR008805">
    <property type="entry name" value="RIB43A"/>
</dbReference>
<gene>
    <name evidence="12" type="ORF">LDAN0321_LOCUS13322</name>
</gene>
<evidence type="ECO:0000256" key="2">
    <source>
        <dbReference type="ARBA" id="ARBA00006875"/>
    </source>
</evidence>
<evidence type="ECO:0000256" key="3">
    <source>
        <dbReference type="ARBA" id="ARBA00022490"/>
    </source>
</evidence>
<keyword evidence="8" id="KW-0966">Cell projection</keyword>
<keyword evidence="5 10" id="KW-0175">Coiled coil</keyword>
<evidence type="ECO:0000256" key="9">
    <source>
        <dbReference type="ARBA" id="ARBA00046435"/>
    </source>
</evidence>
<organism evidence="12">
    <name type="scientific">Leptocylindrus danicus</name>
    <dbReference type="NCBI Taxonomy" id="163516"/>
    <lineage>
        <taxon>Eukaryota</taxon>
        <taxon>Sar</taxon>
        <taxon>Stramenopiles</taxon>
        <taxon>Ochrophyta</taxon>
        <taxon>Bacillariophyta</taxon>
        <taxon>Coscinodiscophyceae</taxon>
        <taxon>Chaetocerotophycidae</taxon>
        <taxon>Leptocylindrales</taxon>
        <taxon>Leptocylindraceae</taxon>
        <taxon>Leptocylindrus</taxon>
    </lineage>
</organism>
<dbReference type="AlphaFoldDB" id="A0A7S2PDJ7"/>
<dbReference type="PANTHER" id="PTHR14517:SF6">
    <property type="entry name" value="RE41410P"/>
    <property type="match status" value="1"/>
</dbReference>
<evidence type="ECO:0000256" key="6">
    <source>
        <dbReference type="ARBA" id="ARBA00023069"/>
    </source>
</evidence>
<evidence type="ECO:0000313" key="12">
    <source>
        <dbReference type="EMBL" id="CAD9590759.1"/>
    </source>
</evidence>
<sequence>MVVLQDESMDKERARIEAMRARAQARTARFMDSRLRTMGIDKEYLDRQIYEKQETMRLEREADMQEAESIRQTVASMEQQENVKNAAKARELQELRATLDEQAQLPKNNALASNGEIDLTRCGASSVQVFSGEDNGYNDRRKAQQEELKQWTSHQMEEKAESVREERENAMNYDKVVLEQNAISCHQAQQDEYRRSELKRAVQAENAARAEEERRMRRLEEKQLAETHRAHVGSQHSNPFLSEDTDYAKSAISDHRVRPDHFKGFSNDQVQLLVKGNADVLAEKMAAKKEAEMKEAEWNEYQEDLLRAAEELDRQKDEEKREQIRQQNEELQAQREELKKKQEQMKRDRFGAIGQGFFQGFGTSCR</sequence>
<keyword evidence="4" id="KW-0282">Flagellum</keyword>
<evidence type="ECO:0000256" key="11">
    <source>
        <dbReference type="SAM" id="MobiDB-lite"/>
    </source>
</evidence>
<evidence type="ECO:0000256" key="1">
    <source>
        <dbReference type="ARBA" id="ARBA00004611"/>
    </source>
</evidence>
<comment type="subunit">
    <text evidence="9">Microtubule inner protein component of sperm flagellar doublet microtubules.</text>
</comment>
<reference evidence="12" key="1">
    <citation type="submission" date="2021-01" db="EMBL/GenBank/DDBJ databases">
        <authorList>
            <person name="Corre E."/>
            <person name="Pelletier E."/>
            <person name="Niang G."/>
            <person name="Scheremetjew M."/>
            <person name="Finn R."/>
            <person name="Kale V."/>
            <person name="Holt S."/>
            <person name="Cochrane G."/>
            <person name="Meng A."/>
            <person name="Brown T."/>
            <person name="Cohen L."/>
        </authorList>
    </citation>
    <scope>NUCLEOTIDE SEQUENCE</scope>
    <source>
        <strain evidence="12">B650</strain>
    </source>
</reference>
<evidence type="ECO:0000256" key="7">
    <source>
        <dbReference type="ARBA" id="ARBA00023212"/>
    </source>
</evidence>
<evidence type="ECO:0000256" key="8">
    <source>
        <dbReference type="ARBA" id="ARBA00023273"/>
    </source>
</evidence>